<proteinExistence type="inferred from homology"/>
<dbReference type="SUPFAM" id="SSF55681">
    <property type="entry name" value="Class II aaRS and biotin synthetases"/>
    <property type="match status" value="1"/>
</dbReference>
<dbReference type="PANTHER" id="PTHR11538:SF41">
    <property type="entry name" value="PHENYLALANINE--TRNA LIGASE, MITOCHONDRIAL"/>
    <property type="match status" value="1"/>
</dbReference>
<evidence type="ECO:0000256" key="4">
    <source>
        <dbReference type="ARBA" id="ARBA00022490"/>
    </source>
</evidence>
<keyword evidence="7 13" id="KW-0547">Nucleotide-binding</keyword>
<keyword evidence="11 13" id="KW-0030">Aminoacyl-tRNA synthetase</keyword>
<dbReference type="InterPro" id="IPR010978">
    <property type="entry name" value="tRNA-bd_arm"/>
</dbReference>
<evidence type="ECO:0000256" key="11">
    <source>
        <dbReference type="ARBA" id="ARBA00023146"/>
    </source>
</evidence>
<keyword evidence="5 13" id="KW-0436">Ligase</keyword>
<evidence type="ECO:0000256" key="1">
    <source>
        <dbReference type="ARBA" id="ARBA00004496"/>
    </source>
</evidence>
<evidence type="ECO:0000256" key="6">
    <source>
        <dbReference type="ARBA" id="ARBA00022723"/>
    </source>
</evidence>
<dbReference type="NCBIfam" id="TIGR00468">
    <property type="entry name" value="pheS"/>
    <property type="match status" value="1"/>
</dbReference>
<dbReference type="Proteomes" id="UP001597375">
    <property type="component" value="Unassembled WGS sequence"/>
</dbReference>
<dbReference type="Pfam" id="PF01409">
    <property type="entry name" value="tRNA-synt_2d"/>
    <property type="match status" value="1"/>
</dbReference>
<dbReference type="PROSITE" id="PS50862">
    <property type="entry name" value="AA_TRNA_LIGASE_II"/>
    <property type="match status" value="1"/>
</dbReference>
<dbReference type="EMBL" id="JBHUIT010000028">
    <property type="protein sequence ID" value="MFD2257446.1"/>
    <property type="molecule type" value="Genomic_DNA"/>
</dbReference>
<dbReference type="Pfam" id="PF02912">
    <property type="entry name" value="Phe_tRNA-synt_N"/>
    <property type="match status" value="1"/>
</dbReference>
<evidence type="ECO:0000256" key="13">
    <source>
        <dbReference type="HAMAP-Rule" id="MF_00281"/>
    </source>
</evidence>
<dbReference type="CDD" id="cd00496">
    <property type="entry name" value="PheRS_alpha_core"/>
    <property type="match status" value="1"/>
</dbReference>
<evidence type="ECO:0000256" key="7">
    <source>
        <dbReference type="ARBA" id="ARBA00022741"/>
    </source>
</evidence>
<keyword evidence="10 13" id="KW-0648">Protein biosynthesis</keyword>
<evidence type="ECO:0000313" key="16">
    <source>
        <dbReference type="Proteomes" id="UP001597375"/>
    </source>
</evidence>
<keyword evidence="16" id="KW-1185">Reference proteome</keyword>
<dbReference type="EC" id="6.1.1.20" evidence="13"/>
<sequence>MNEQIATIQSQALELIAAASDERSLDDARVSVLGKKGSLSLAGAAIKDVPKEEKAAFGQSLNAARTAITSALEEKQIALQEIADRAALAGIDPTLPGRSLPTGALHPLTQIRDEAIQILRRMGFALADGPEIEDEYHCFDALNTPADHPARNEKDTFYFNSGKLLRTHTSSVQIRTMETAAPPIRIIAPGSAYRRDEIDATHLSVFNQLEGLYVDTDVTLPDLKGTLEYFFREMFGTSTEVRFRPHFFPFTEPSFEIDVKLQIKGQAPRWIEVAGCGMVDPAVFESINATRKDNALCPESVTGFAFGMGLDRLAMIRWAIKDIRLLIENDTRFLSQFA</sequence>
<name>A0ABW5DBK4_9BACT</name>
<evidence type="ECO:0000256" key="3">
    <source>
        <dbReference type="ARBA" id="ARBA00011209"/>
    </source>
</evidence>
<comment type="cofactor">
    <cofactor evidence="13">
        <name>Mg(2+)</name>
        <dbReference type="ChEBI" id="CHEBI:18420"/>
    </cofactor>
    <text evidence="13">Binds 2 magnesium ions per tetramer.</text>
</comment>
<organism evidence="15 16">
    <name type="scientific">Luteolibacter algae</name>
    <dbReference type="NCBI Taxonomy" id="454151"/>
    <lineage>
        <taxon>Bacteria</taxon>
        <taxon>Pseudomonadati</taxon>
        <taxon>Verrucomicrobiota</taxon>
        <taxon>Verrucomicrobiia</taxon>
        <taxon>Verrucomicrobiales</taxon>
        <taxon>Verrucomicrobiaceae</taxon>
        <taxon>Luteolibacter</taxon>
    </lineage>
</organism>
<evidence type="ECO:0000256" key="8">
    <source>
        <dbReference type="ARBA" id="ARBA00022840"/>
    </source>
</evidence>
<dbReference type="InterPro" id="IPR006195">
    <property type="entry name" value="aa-tRNA-synth_II"/>
</dbReference>
<accession>A0ABW5DBK4</accession>
<dbReference type="SUPFAM" id="SSF46589">
    <property type="entry name" value="tRNA-binding arm"/>
    <property type="match status" value="1"/>
</dbReference>
<dbReference type="InterPro" id="IPR045864">
    <property type="entry name" value="aa-tRNA-synth_II/BPL/LPL"/>
</dbReference>
<comment type="catalytic activity">
    <reaction evidence="12 13">
        <text>tRNA(Phe) + L-phenylalanine + ATP = L-phenylalanyl-tRNA(Phe) + AMP + diphosphate + H(+)</text>
        <dbReference type="Rhea" id="RHEA:19413"/>
        <dbReference type="Rhea" id="RHEA-COMP:9668"/>
        <dbReference type="Rhea" id="RHEA-COMP:9699"/>
        <dbReference type="ChEBI" id="CHEBI:15378"/>
        <dbReference type="ChEBI" id="CHEBI:30616"/>
        <dbReference type="ChEBI" id="CHEBI:33019"/>
        <dbReference type="ChEBI" id="CHEBI:58095"/>
        <dbReference type="ChEBI" id="CHEBI:78442"/>
        <dbReference type="ChEBI" id="CHEBI:78531"/>
        <dbReference type="ChEBI" id="CHEBI:456215"/>
        <dbReference type="EC" id="6.1.1.20"/>
    </reaction>
</comment>
<dbReference type="InterPro" id="IPR004188">
    <property type="entry name" value="Phe-tRNA_ligase_II_N"/>
</dbReference>
<keyword evidence="6 13" id="KW-0479">Metal-binding</keyword>
<dbReference type="GO" id="GO:0004826">
    <property type="term" value="F:phenylalanine-tRNA ligase activity"/>
    <property type="evidence" value="ECO:0007669"/>
    <property type="project" value="UniProtKB-EC"/>
</dbReference>
<protein>
    <recommendedName>
        <fullName evidence="13">Phenylalanine--tRNA ligase alpha subunit</fullName>
        <ecNumber evidence="13">6.1.1.20</ecNumber>
    </recommendedName>
    <alternativeName>
        <fullName evidence="13">Phenylalanyl-tRNA synthetase alpha subunit</fullName>
        <shortName evidence="13">PheRS</shortName>
    </alternativeName>
</protein>
<evidence type="ECO:0000256" key="12">
    <source>
        <dbReference type="ARBA" id="ARBA00049255"/>
    </source>
</evidence>
<dbReference type="InterPro" id="IPR004529">
    <property type="entry name" value="Phe-tRNA-synth_IIc_asu"/>
</dbReference>
<keyword evidence="8 13" id="KW-0067">ATP-binding</keyword>
<dbReference type="PANTHER" id="PTHR11538">
    <property type="entry name" value="PHENYLALANYL-TRNA SYNTHETASE"/>
    <property type="match status" value="1"/>
</dbReference>
<comment type="subcellular location">
    <subcellularLocation>
        <location evidence="1 13">Cytoplasm</location>
    </subcellularLocation>
</comment>
<keyword evidence="9 13" id="KW-0460">Magnesium</keyword>
<dbReference type="RefSeq" id="WP_386820739.1">
    <property type="nucleotide sequence ID" value="NZ_JBHUIT010000028.1"/>
</dbReference>
<evidence type="ECO:0000256" key="2">
    <source>
        <dbReference type="ARBA" id="ARBA00010207"/>
    </source>
</evidence>
<evidence type="ECO:0000313" key="15">
    <source>
        <dbReference type="EMBL" id="MFD2257446.1"/>
    </source>
</evidence>
<feature type="domain" description="Aminoacyl-transfer RNA synthetases class-II family profile" evidence="14">
    <location>
        <begin position="109"/>
        <end position="316"/>
    </location>
</feature>
<dbReference type="InterPro" id="IPR002319">
    <property type="entry name" value="Phenylalanyl-tRNA_Synthase"/>
</dbReference>
<gene>
    <name evidence="13 15" type="primary">pheS</name>
    <name evidence="15" type="ORF">ACFSSA_12250</name>
</gene>
<feature type="binding site" evidence="13">
    <location>
        <position position="252"/>
    </location>
    <ligand>
        <name>Mg(2+)</name>
        <dbReference type="ChEBI" id="CHEBI:18420"/>
        <note>shared with beta subunit</note>
    </ligand>
</feature>
<comment type="caution">
    <text evidence="15">The sequence shown here is derived from an EMBL/GenBank/DDBJ whole genome shotgun (WGS) entry which is preliminary data.</text>
</comment>
<reference evidence="16" key="1">
    <citation type="journal article" date="2019" name="Int. J. Syst. Evol. Microbiol.">
        <title>The Global Catalogue of Microorganisms (GCM) 10K type strain sequencing project: providing services to taxonomists for standard genome sequencing and annotation.</title>
        <authorList>
            <consortium name="The Broad Institute Genomics Platform"/>
            <consortium name="The Broad Institute Genome Sequencing Center for Infectious Disease"/>
            <person name="Wu L."/>
            <person name="Ma J."/>
        </authorList>
    </citation>
    <scope>NUCLEOTIDE SEQUENCE [LARGE SCALE GENOMIC DNA]</scope>
    <source>
        <strain evidence="16">CGMCC 4.7106</strain>
    </source>
</reference>
<comment type="similarity">
    <text evidence="2 13">Belongs to the class-II aminoacyl-tRNA synthetase family. Phe-tRNA synthetase alpha subunit type 1 subfamily.</text>
</comment>
<keyword evidence="4 13" id="KW-0963">Cytoplasm</keyword>
<evidence type="ECO:0000256" key="9">
    <source>
        <dbReference type="ARBA" id="ARBA00022842"/>
    </source>
</evidence>
<comment type="subunit">
    <text evidence="3 13">Tetramer of two alpha and two beta subunits.</text>
</comment>
<evidence type="ECO:0000259" key="14">
    <source>
        <dbReference type="PROSITE" id="PS50862"/>
    </source>
</evidence>
<dbReference type="InterPro" id="IPR022911">
    <property type="entry name" value="Phe_tRNA_ligase_alpha1_bac"/>
</dbReference>
<dbReference type="HAMAP" id="MF_00281">
    <property type="entry name" value="Phe_tRNA_synth_alpha1"/>
    <property type="match status" value="1"/>
</dbReference>
<dbReference type="Gene3D" id="3.30.930.10">
    <property type="entry name" value="Bira Bifunctional Protein, Domain 2"/>
    <property type="match status" value="1"/>
</dbReference>
<evidence type="ECO:0000256" key="5">
    <source>
        <dbReference type="ARBA" id="ARBA00022598"/>
    </source>
</evidence>
<evidence type="ECO:0000256" key="10">
    <source>
        <dbReference type="ARBA" id="ARBA00022917"/>
    </source>
</evidence>